<feature type="region of interest" description="Disordered" evidence="1">
    <location>
        <begin position="63"/>
        <end position="90"/>
    </location>
</feature>
<protein>
    <submittedName>
        <fullName evidence="2">Uncharacterized protein</fullName>
    </submittedName>
</protein>
<proteinExistence type="predicted"/>
<dbReference type="Proteomes" id="UP000018888">
    <property type="component" value="Unassembled WGS sequence"/>
</dbReference>
<reference evidence="2 3" key="2">
    <citation type="journal article" date="2018" name="New Phytol.">
        <title>High intraspecific genome diversity in the model arbuscular mycorrhizal symbiont Rhizophagus irregularis.</title>
        <authorList>
            <person name="Chen E.C.H."/>
            <person name="Morin E."/>
            <person name="Beaudet D."/>
            <person name="Noel J."/>
            <person name="Yildirir G."/>
            <person name="Ndikumana S."/>
            <person name="Charron P."/>
            <person name="St-Onge C."/>
            <person name="Giorgi J."/>
            <person name="Kruger M."/>
            <person name="Marton T."/>
            <person name="Ropars J."/>
            <person name="Grigoriev I.V."/>
            <person name="Hainaut M."/>
            <person name="Henrissat B."/>
            <person name="Roux C."/>
            <person name="Martin F."/>
            <person name="Corradi N."/>
        </authorList>
    </citation>
    <scope>NUCLEOTIDE SEQUENCE [LARGE SCALE GENOMIC DNA]</scope>
    <source>
        <strain evidence="2 3">DAOM 197198</strain>
    </source>
</reference>
<organism evidence="2 3">
    <name type="scientific">Rhizophagus irregularis (strain DAOM 181602 / DAOM 197198 / MUCL 43194)</name>
    <name type="common">Arbuscular mycorrhizal fungus</name>
    <name type="synonym">Glomus intraradices</name>
    <dbReference type="NCBI Taxonomy" id="747089"/>
    <lineage>
        <taxon>Eukaryota</taxon>
        <taxon>Fungi</taxon>
        <taxon>Fungi incertae sedis</taxon>
        <taxon>Mucoromycota</taxon>
        <taxon>Glomeromycotina</taxon>
        <taxon>Glomeromycetes</taxon>
        <taxon>Glomerales</taxon>
        <taxon>Glomeraceae</taxon>
        <taxon>Rhizophagus</taxon>
    </lineage>
</organism>
<keyword evidence="3" id="KW-1185">Reference proteome</keyword>
<dbReference type="EMBL" id="AUPC02000010">
    <property type="protein sequence ID" value="POG81547.1"/>
    <property type="molecule type" value="Genomic_DNA"/>
</dbReference>
<evidence type="ECO:0000313" key="3">
    <source>
        <dbReference type="Proteomes" id="UP000018888"/>
    </source>
</evidence>
<name>A0A2P4QV90_RHIID</name>
<accession>A0A2P4QV90</accession>
<reference evidence="2 3" key="1">
    <citation type="journal article" date="2013" name="Proc. Natl. Acad. Sci. U.S.A.">
        <title>Genome of an arbuscular mycorrhizal fungus provides insight into the oldest plant symbiosis.</title>
        <authorList>
            <person name="Tisserant E."/>
            <person name="Malbreil M."/>
            <person name="Kuo A."/>
            <person name="Kohler A."/>
            <person name="Symeonidi A."/>
            <person name="Balestrini R."/>
            <person name="Charron P."/>
            <person name="Duensing N."/>
            <person name="Frei Dit Frey N."/>
            <person name="Gianinazzi-Pearson V."/>
            <person name="Gilbert L.B."/>
            <person name="Handa Y."/>
            <person name="Herr J.R."/>
            <person name="Hijri M."/>
            <person name="Koul R."/>
            <person name="Kawaguchi M."/>
            <person name="Krajinski F."/>
            <person name="Lammers P.J."/>
            <person name="Masclaux F.G."/>
            <person name="Murat C."/>
            <person name="Morin E."/>
            <person name="Ndikumana S."/>
            <person name="Pagni M."/>
            <person name="Petitpierre D."/>
            <person name="Requena N."/>
            <person name="Rosikiewicz P."/>
            <person name="Riley R."/>
            <person name="Saito K."/>
            <person name="San Clemente H."/>
            <person name="Shapiro H."/>
            <person name="van Tuinen D."/>
            <person name="Becard G."/>
            <person name="Bonfante P."/>
            <person name="Paszkowski U."/>
            <person name="Shachar-Hill Y.Y."/>
            <person name="Tuskan G.A."/>
            <person name="Young P.W."/>
            <person name="Sanders I.R."/>
            <person name="Henrissat B."/>
            <person name="Rensing S.A."/>
            <person name="Grigoriev I.V."/>
            <person name="Corradi N."/>
            <person name="Roux C."/>
            <person name="Martin F."/>
        </authorList>
    </citation>
    <scope>NUCLEOTIDE SEQUENCE [LARGE SCALE GENOMIC DNA]</scope>
    <source>
        <strain evidence="2 3">DAOM 197198</strain>
    </source>
</reference>
<dbReference type="AlphaFoldDB" id="A0A2P4QV90"/>
<gene>
    <name evidence="2" type="ORF">GLOIN_2v1470661</name>
</gene>
<comment type="caution">
    <text evidence="2">The sequence shown here is derived from an EMBL/GenBank/DDBJ whole genome shotgun (WGS) entry which is preliminary data.</text>
</comment>
<sequence>MWLKLAKQMKIETVNRYRLKLAILRAKKYDNRNFITCQTQDQYGIRKTGKDLGVVTQNCSNKVKPSALKKKKIEESPQTSTSSDDLEKEKQMISLREKIRTLRRKGIYLPFNKSFDNCLAIDT</sequence>
<dbReference type="VEuPathDB" id="FungiDB:RhiirFUN_000394"/>
<evidence type="ECO:0000313" key="2">
    <source>
        <dbReference type="EMBL" id="POG81547.1"/>
    </source>
</evidence>
<evidence type="ECO:0000256" key="1">
    <source>
        <dbReference type="SAM" id="MobiDB-lite"/>
    </source>
</evidence>